<organism evidence="2 3">
    <name type="scientific">Paenibacillus mendelii</name>
    <dbReference type="NCBI Taxonomy" id="206163"/>
    <lineage>
        <taxon>Bacteria</taxon>
        <taxon>Bacillati</taxon>
        <taxon>Bacillota</taxon>
        <taxon>Bacilli</taxon>
        <taxon>Bacillales</taxon>
        <taxon>Paenibacillaceae</taxon>
        <taxon>Paenibacillus</taxon>
    </lineage>
</organism>
<dbReference type="Pfam" id="PF00903">
    <property type="entry name" value="Glyoxalase"/>
    <property type="match status" value="1"/>
</dbReference>
<dbReference type="InterPro" id="IPR037523">
    <property type="entry name" value="VOC_core"/>
</dbReference>
<dbReference type="InterPro" id="IPR029068">
    <property type="entry name" value="Glyas_Bleomycin-R_OHBP_Dase"/>
</dbReference>
<dbReference type="SUPFAM" id="SSF54593">
    <property type="entry name" value="Glyoxalase/Bleomycin resistance protein/Dihydroxybiphenyl dioxygenase"/>
    <property type="match status" value="1"/>
</dbReference>
<dbReference type="CDD" id="cd06587">
    <property type="entry name" value="VOC"/>
    <property type="match status" value="1"/>
</dbReference>
<comment type="caution">
    <text evidence="2">The sequence shown here is derived from an EMBL/GenBank/DDBJ whole genome shotgun (WGS) entry which is preliminary data.</text>
</comment>
<dbReference type="SUPFAM" id="SSF55136">
    <property type="entry name" value="Probable bacterial effector-binding domain"/>
    <property type="match status" value="1"/>
</dbReference>
<accession>A0ABV6JEF7</accession>
<name>A0ABV6JEF7_9BACL</name>
<keyword evidence="3" id="KW-1185">Reference proteome</keyword>
<evidence type="ECO:0000313" key="3">
    <source>
        <dbReference type="Proteomes" id="UP001589818"/>
    </source>
</evidence>
<dbReference type="InterPro" id="IPR004360">
    <property type="entry name" value="Glyas_Fos-R_dOase_dom"/>
</dbReference>
<dbReference type="Proteomes" id="UP001589818">
    <property type="component" value="Unassembled WGS sequence"/>
</dbReference>
<dbReference type="RefSeq" id="WP_204815451.1">
    <property type="nucleotide sequence ID" value="NZ_JANHOF010000001.1"/>
</dbReference>
<proteinExistence type="predicted"/>
<evidence type="ECO:0000259" key="1">
    <source>
        <dbReference type="PROSITE" id="PS51819"/>
    </source>
</evidence>
<dbReference type="PROSITE" id="PS51819">
    <property type="entry name" value="VOC"/>
    <property type="match status" value="1"/>
</dbReference>
<evidence type="ECO:0000313" key="2">
    <source>
        <dbReference type="EMBL" id="MFC0394296.1"/>
    </source>
</evidence>
<feature type="domain" description="VOC" evidence="1">
    <location>
        <begin position="18"/>
        <end position="128"/>
    </location>
</feature>
<dbReference type="Gene3D" id="3.20.80.10">
    <property type="entry name" value="Regulatory factor, effector binding domain"/>
    <property type="match status" value="1"/>
</dbReference>
<dbReference type="Gene3D" id="3.10.180.10">
    <property type="entry name" value="2,3-Dihydroxybiphenyl 1,2-Dioxygenase, domain 1"/>
    <property type="match status" value="1"/>
</dbReference>
<dbReference type="EMBL" id="JBHLVF010000041">
    <property type="protein sequence ID" value="MFC0394296.1"/>
    <property type="molecule type" value="Genomic_DNA"/>
</dbReference>
<reference evidence="2 3" key="1">
    <citation type="submission" date="2024-09" db="EMBL/GenBank/DDBJ databases">
        <authorList>
            <person name="Sun Q."/>
            <person name="Mori K."/>
        </authorList>
    </citation>
    <scope>NUCLEOTIDE SEQUENCE [LARGE SCALE GENOMIC DNA]</scope>
    <source>
        <strain evidence="2 3">CCM 4839</strain>
    </source>
</reference>
<sequence length="307" mass="34749">MTNQTIAAQSYHPETISSFASAVIPALYVSDLNQALLWYCRCLGFKVMAYNPHFATVEVAPGRICWINQNKEKVGQGRFDFHVPNTDAFHQHLVQCGADVSELEVGVANTLWFEFRDPDGNEFGAWSGLFGLNELEYHAGPEIPSMERYTLVSRPELHVAGCSVTVHVNDPESALAEGETRLSEAIKDIQGVKSTLFYVNPILERYEDVLENELYVCVELESPSVDAKGLTVMTIPSQCYAVFTYPRTKTDFRADYSDKYRWLGCQFGFEKQIPGQATAVHLEYSENDHVYVYIPYKVGEDVQHDYR</sequence>
<gene>
    <name evidence="2" type="ORF">ACFFJ8_23395</name>
</gene>
<protein>
    <submittedName>
        <fullName evidence="2">VOC family protein</fullName>
    </submittedName>
</protein>
<dbReference type="InterPro" id="IPR011256">
    <property type="entry name" value="Reg_factor_effector_dom_sf"/>
</dbReference>